<dbReference type="SUPFAM" id="SSF49503">
    <property type="entry name" value="Cupredoxins"/>
    <property type="match status" value="1"/>
</dbReference>
<dbReference type="Gene3D" id="2.60.40.420">
    <property type="entry name" value="Cupredoxins - blue copper proteins"/>
    <property type="match status" value="1"/>
</dbReference>
<organism evidence="3 4">
    <name type="scientific">Paracoccidioides lutzii (strain ATCC MYA-826 / Pb01)</name>
    <name type="common">Paracoccidioides brasiliensis</name>
    <dbReference type="NCBI Taxonomy" id="502779"/>
    <lineage>
        <taxon>Eukaryota</taxon>
        <taxon>Fungi</taxon>
        <taxon>Dikarya</taxon>
        <taxon>Ascomycota</taxon>
        <taxon>Pezizomycotina</taxon>
        <taxon>Eurotiomycetes</taxon>
        <taxon>Eurotiomycetidae</taxon>
        <taxon>Onygenales</taxon>
        <taxon>Ajellomycetaceae</taxon>
        <taxon>Paracoccidioides</taxon>
    </lineage>
</organism>
<dbReference type="RefSeq" id="XP_002795066.1">
    <property type="nucleotide sequence ID" value="XM_002795020.1"/>
</dbReference>
<keyword evidence="2" id="KW-1133">Transmembrane helix</keyword>
<dbReference type="HOGENOM" id="CLU_043835_2_0_1"/>
<evidence type="ECO:0000313" key="4">
    <source>
        <dbReference type="Proteomes" id="UP000002059"/>
    </source>
</evidence>
<dbReference type="AlphaFoldDB" id="C1GXN7"/>
<feature type="transmembrane region" description="Helical" evidence="2">
    <location>
        <begin position="202"/>
        <end position="224"/>
    </location>
</feature>
<keyword evidence="2" id="KW-0812">Transmembrane</keyword>
<proteinExistence type="predicted"/>
<dbReference type="eggNOG" id="ENOG502S0EC">
    <property type="taxonomic scope" value="Eukaryota"/>
</dbReference>
<evidence type="ECO:0000256" key="1">
    <source>
        <dbReference type="SAM" id="MobiDB-lite"/>
    </source>
</evidence>
<evidence type="ECO:0000256" key="2">
    <source>
        <dbReference type="SAM" id="Phobius"/>
    </source>
</evidence>
<dbReference type="PANTHER" id="PTHR34883:SF8">
    <property type="entry name" value="EXTRACELLULAR SERINE-RICH PROTEIN (AFU_ORTHOLOGUE AFUA_6G00670)"/>
    <property type="match status" value="1"/>
</dbReference>
<evidence type="ECO:0000313" key="3">
    <source>
        <dbReference type="EMBL" id="EEH41325.1"/>
    </source>
</evidence>
<accession>C1GXN7</accession>
<keyword evidence="2" id="KW-0472">Membrane</keyword>
<dbReference type="OMA" id="FERPATW"/>
<name>C1GXN7_PARBA</name>
<reference evidence="3 4" key="1">
    <citation type="journal article" date="2011" name="PLoS Genet.">
        <title>Comparative genomic analysis of human fungal pathogens causing paracoccidioidomycosis.</title>
        <authorList>
            <person name="Desjardins C.A."/>
            <person name="Champion M.D."/>
            <person name="Holder J.W."/>
            <person name="Muszewska A."/>
            <person name="Goldberg J."/>
            <person name="Bailao A.M."/>
            <person name="Brigido M.M."/>
            <person name="Ferreira M.E."/>
            <person name="Garcia A.M."/>
            <person name="Grynberg M."/>
            <person name="Gujja S."/>
            <person name="Heiman D.I."/>
            <person name="Henn M.R."/>
            <person name="Kodira C.D."/>
            <person name="Leon-Narvaez H."/>
            <person name="Longo L.V."/>
            <person name="Ma L.J."/>
            <person name="Malavazi I."/>
            <person name="Matsuo A.L."/>
            <person name="Morais F.V."/>
            <person name="Pereira M."/>
            <person name="Rodriguez-Brito S."/>
            <person name="Sakthikumar S."/>
            <person name="Salem-Izacc S.M."/>
            <person name="Sykes S.M."/>
            <person name="Teixeira M.M."/>
            <person name="Vallejo M.C."/>
            <person name="Walter M.E."/>
            <person name="Yandava C."/>
            <person name="Young S."/>
            <person name="Zeng Q."/>
            <person name="Zucker J."/>
            <person name="Felipe M.S."/>
            <person name="Goldman G.H."/>
            <person name="Haas B.J."/>
            <person name="McEwen J.G."/>
            <person name="Nino-Vega G."/>
            <person name="Puccia R."/>
            <person name="San-Blas G."/>
            <person name="Soares C.M."/>
            <person name="Birren B.W."/>
            <person name="Cuomo C.A."/>
        </authorList>
    </citation>
    <scope>NUCLEOTIDE SEQUENCE [LARGE SCALE GENOMIC DNA]</scope>
    <source>
        <strain evidence="4">ATCC MYA-826 / Pb01</strain>
    </source>
</reference>
<dbReference type="PANTHER" id="PTHR34883">
    <property type="entry name" value="SERINE-RICH PROTEIN, PUTATIVE-RELATED-RELATED"/>
    <property type="match status" value="1"/>
</dbReference>
<dbReference type="VEuPathDB" id="FungiDB:PAAG_03611"/>
<keyword evidence="4" id="KW-1185">Reference proteome</keyword>
<dbReference type="InterPro" id="IPR008972">
    <property type="entry name" value="Cupredoxin"/>
</dbReference>
<dbReference type="Proteomes" id="UP000002059">
    <property type="component" value="Partially assembled WGS sequence"/>
</dbReference>
<feature type="compositionally biased region" description="Low complexity" evidence="1">
    <location>
        <begin position="37"/>
        <end position="51"/>
    </location>
</feature>
<dbReference type="CDD" id="cd00920">
    <property type="entry name" value="Cupredoxin"/>
    <property type="match status" value="1"/>
</dbReference>
<sequence>MGDAQKIGSTLGITRIGTFTRTLPATLTSEYTKDLTTRSSSSSTKTPATHTVSVGPKSSLHAYVPNSVQADVGDVILFEFYPTNHSVVRADFDAPCMPASKDVFYSGHFQLGGFERPATWRWTVNTTEPTFFYCTAIGSCMKNGMVGAINPNSTMSIEDHQKKALAAKFQLEPWETAPAEGREGGTSPTLAPPHTHPLSGGAIAGIAIGSVVGIAILASLFFLLGRNAIYRKWLHSKDGRTDRTKRWPLPSGITGGGGLGGWSSGGKSNGGVVGGGGGGDIGLHPPPSEMGVPAVNLQPGHMSYISSQNSPHITGHLSSVFINNGNNASPGSQWGWDGSGSGEAGNVGNLAKVGDGVENTPHELAGGGDTGGFVELEGGMTVHHPSASVSPSIR</sequence>
<feature type="region of interest" description="Disordered" evidence="1">
    <location>
        <begin position="34"/>
        <end position="55"/>
    </location>
</feature>
<dbReference type="STRING" id="502779.C1GXN7"/>
<dbReference type="EMBL" id="KN293998">
    <property type="protein sequence ID" value="EEH41325.1"/>
    <property type="molecule type" value="Genomic_DNA"/>
</dbReference>
<evidence type="ECO:0008006" key="5">
    <source>
        <dbReference type="Google" id="ProtNLM"/>
    </source>
</evidence>
<dbReference type="OrthoDB" id="2331100at2759"/>
<gene>
    <name evidence="3" type="ORF">PAAG_03611</name>
</gene>
<dbReference type="KEGG" id="pbl:PAAG_03611"/>
<dbReference type="InterPro" id="IPR052953">
    <property type="entry name" value="Ser-rich/MCO-related"/>
</dbReference>
<dbReference type="GeneID" id="9098080"/>
<protein>
    <recommendedName>
        <fullName evidence="5">Extracellular serine-rich protein</fullName>
    </recommendedName>
</protein>